<dbReference type="Proteomes" id="UP000255541">
    <property type="component" value="Unassembled WGS sequence"/>
</dbReference>
<feature type="transmembrane region" description="Helical" evidence="6">
    <location>
        <begin position="184"/>
        <end position="204"/>
    </location>
</feature>
<evidence type="ECO:0000256" key="2">
    <source>
        <dbReference type="ARBA" id="ARBA00022475"/>
    </source>
</evidence>
<keyword evidence="5 6" id="KW-0472">Membrane</keyword>
<evidence type="ECO:0000256" key="5">
    <source>
        <dbReference type="ARBA" id="ARBA00023136"/>
    </source>
</evidence>
<evidence type="ECO:0000256" key="3">
    <source>
        <dbReference type="ARBA" id="ARBA00022692"/>
    </source>
</evidence>
<feature type="transmembrane region" description="Helical" evidence="6">
    <location>
        <begin position="94"/>
        <end position="114"/>
    </location>
</feature>
<feature type="transmembrane region" description="Helical" evidence="6">
    <location>
        <begin position="317"/>
        <end position="339"/>
    </location>
</feature>
<dbReference type="GO" id="GO:0005886">
    <property type="term" value="C:plasma membrane"/>
    <property type="evidence" value="ECO:0007669"/>
    <property type="project" value="UniProtKB-SubCell"/>
</dbReference>
<feature type="transmembrane region" description="Helical" evidence="6">
    <location>
        <begin position="292"/>
        <end position="311"/>
    </location>
</feature>
<evidence type="ECO:0000256" key="6">
    <source>
        <dbReference type="SAM" id="Phobius"/>
    </source>
</evidence>
<feature type="transmembrane region" description="Helical" evidence="6">
    <location>
        <begin position="153"/>
        <end position="172"/>
    </location>
</feature>
<dbReference type="SUPFAM" id="SSF103473">
    <property type="entry name" value="MFS general substrate transporter"/>
    <property type="match status" value="1"/>
</dbReference>
<feature type="transmembrane region" description="Helical" evidence="6">
    <location>
        <begin position="225"/>
        <end position="247"/>
    </location>
</feature>
<comment type="subcellular location">
    <subcellularLocation>
        <location evidence="1">Cell membrane</location>
        <topology evidence="1">Multi-pass membrane protein</topology>
    </subcellularLocation>
</comment>
<feature type="transmembrane region" description="Helical" evidence="6">
    <location>
        <begin position="63"/>
        <end position="82"/>
    </location>
</feature>
<evidence type="ECO:0000256" key="4">
    <source>
        <dbReference type="ARBA" id="ARBA00022989"/>
    </source>
</evidence>
<dbReference type="PANTHER" id="PTHR43124:SF5">
    <property type="entry name" value="PURINE RIBONUCLEOSIDE EFFLUX PUMP NEPI"/>
    <property type="match status" value="1"/>
</dbReference>
<feature type="transmembrane region" description="Helical" evidence="6">
    <location>
        <begin position="259"/>
        <end position="280"/>
    </location>
</feature>
<accession>A0A7Z6QQC9</accession>
<feature type="transmembrane region" description="Helical" evidence="6">
    <location>
        <begin position="351"/>
        <end position="372"/>
    </location>
</feature>
<organism evidence="8 9">
    <name type="scientific">Pseudomonas fluorescens</name>
    <dbReference type="NCBI Taxonomy" id="294"/>
    <lineage>
        <taxon>Bacteria</taxon>
        <taxon>Pseudomonadati</taxon>
        <taxon>Pseudomonadota</taxon>
        <taxon>Gammaproteobacteria</taxon>
        <taxon>Pseudomonadales</taxon>
        <taxon>Pseudomonadaceae</taxon>
        <taxon>Pseudomonas</taxon>
    </lineage>
</organism>
<reference evidence="8 9" key="1">
    <citation type="submission" date="2018-07" db="EMBL/GenBank/DDBJ databases">
        <title>Draft Genome Sequence of Pseudomonas fluorescens AHK-1 associated with canker disease of kiwifruit.</title>
        <authorList>
            <person name="Wu Z."/>
        </authorList>
    </citation>
    <scope>NUCLEOTIDE SEQUENCE [LARGE SCALE GENOMIC DNA]</scope>
    <source>
        <strain evidence="8 9">AHK-1</strain>
    </source>
</reference>
<proteinExistence type="predicted"/>
<keyword evidence="3 6" id="KW-0812">Transmembrane</keyword>
<feature type="transmembrane region" description="Helical" evidence="6">
    <location>
        <begin position="378"/>
        <end position="399"/>
    </location>
</feature>
<dbReference type="Pfam" id="PF07690">
    <property type="entry name" value="MFS_1"/>
    <property type="match status" value="1"/>
</dbReference>
<dbReference type="PANTHER" id="PTHR43124">
    <property type="entry name" value="PURINE EFFLUX PUMP PBUE"/>
    <property type="match status" value="1"/>
</dbReference>
<dbReference type="PROSITE" id="PS50850">
    <property type="entry name" value="MFS"/>
    <property type="match status" value="1"/>
</dbReference>
<dbReference type="InterPro" id="IPR050189">
    <property type="entry name" value="MFS_Efflux_Transporters"/>
</dbReference>
<feature type="domain" description="Major facilitator superfamily (MFS) profile" evidence="7">
    <location>
        <begin position="29"/>
        <end position="403"/>
    </location>
</feature>
<comment type="caution">
    <text evidence="8">The sequence shown here is derived from an EMBL/GenBank/DDBJ whole genome shotgun (WGS) entry which is preliminary data.</text>
</comment>
<name>A0A7Z6QQC9_PSEFL</name>
<dbReference type="RefSeq" id="WP_115486072.1">
    <property type="nucleotide sequence ID" value="NZ_QRBA01000003.1"/>
</dbReference>
<keyword evidence="2" id="KW-1003">Cell membrane</keyword>
<dbReference type="EMBL" id="QRBA01000003">
    <property type="protein sequence ID" value="RDS91775.1"/>
    <property type="molecule type" value="Genomic_DNA"/>
</dbReference>
<feature type="transmembrane region" description="Helical" evidence="6">
    <location>
        <begin position="120"/>
        <end position="141"/>
    </location>
</feature>
<dbReference type="InterPro" id="IPR011701">
    <property type="entry name" value="MFS"/>
</dbReference>
<protein>
    <submittedName>
        <fullName evidence="8">MFS transporter</fullName>
    </submittedName>
</protein>
<feature type="transmembrane region" description="Helical" evidence="6">
    <location>
        <begin position="26"/>
        <end position="43"/>
    </location>
</feature>
<dbReference type="InterPro" id="IPR020846">
    <property type="entry name" value="MFS_dom"/>
</dbReference>
<evidence type="ECO:0000256" key="1">
    <source>
        <dbReference type="ARBA" id="ARBA00004651"/>
    </source>
</evidence>
<evidence type="ECO:0000313" key="8">
    <source>
        <dbReference type="EMBL" id="RDS91775.1"/>
    </source>
</evidence>
<gene>
    <name evidence="8" type="ORF">DL347_05990</name>
</gene>
<dbReference type="Gene3D" id="1.20.1250.20">
    <property type="entry name" value="MFS general substrate transporter like domains"/>
    <property type="match status" value="1"/>
</dbReference>
<sequence>MTDCVCNTLSDRHSGVGADVEPATPAWMAVFSLAMGVFGLLTAEYLPASLLTLMSADLGVSEALAGQAVTVTAVVALFAGLLVPGLTRSIDRRWVLLGFSTLMVASNLLVAVSSSFTVLLVMRILLGIALGGFWSMAAAVAMRLVPSALLPRALSIIFSGIAVGTVVAVPLGSYLGGLYGWRSAFFAAAAVGMVTLAFQSFTLPRLAPRRPARLRTVLEVLQRPGIAMGMFGCVLVHSGHFAMFTYVRPFLEGTTGIGPQGLSLMLLGFGVANFAGTLLAGRLLERHPLATLVLMPALVGVAALALVLLPASVPGQALLLAVWGLAFGGVPVAWSNWVASAVPDQAESAGGMVVASVQSAIATGAAAGGAVFSFGGSAGVFVAAAVLMLLAALLIALRVRVPSAQGVRQPKPALHL</sequence>
<dbReference type="AlphaFoldDB" id="A0A7Z6QQC9"/>
<dbReference type="CDD" id="cd17324">
    <property type="entry name" value="MFS_NepI_like"/>
    <property type="match status" value="1"/>
</dbReference>
<evidence type="ECO:0000313" key="9">
    <source>
        <dbReference type="Proteomes" id="UP000255541"/>
    </source>
</evidence>
<evidence type="ECO:0000259" key="7">
    <source>
        <dbReference type="PROSITE" id="PS50850"/>
    </source>
</evidence>
<dbReference type="InterPro" id="IPR036259">
    <property type="entry name" value="MFS_trans_sf"/>
</dbReference>
<dbReference type="GO" id="GO:0022857">
    <property type="term" value="F:transmembrane transporter activity"/>
    <property type="evidence" value="ECO:0007669"/>
    <property type="project" value="InterPro"/>
</dbReference>
<keyword evidence="4 6" id="KW-1133">Transmembrane helix</keyword>